<dbReference type="PROSITE" id="PS50097">
    <property type="entry name" value="BTB"/>
    <property type="match status" value="1"/>
</dbReference>
<protein>
    <submittedName>
        <fullName evidence="2">7231_t:CDS:1</fullName>
    </submittedName>
</protein>
<comment type="caution">
    <text evidence="2">The sequence shown here is derived from an EMBL/GenBank/DDBJ whole genome shotgun (WGS) entry which is preliminary data.</text>
</comment>
<dbReference type="SUPFAM" id="SSF54695">
    <property type="entry name" value="POZ domain"/>
    <property type="match status" value="1"/>
</dbReference>
<sequence>MTSIHGPSIHEFTINNILNVSTELYCPPFATSSEMFWQLRFVSESTKHPQYCELFLFAIPNEHERKGQVVWERRNSCAAYIYIKHPTQGYIAKKAIEKSFSCAEQSWGSRKFCKRSLLSSNIIIGVEFDKCQTSAHKQKSPFPPEPTSKDLVKAWHRQLNNPQMADLKLVVQGQAIYASSCILSARSEYFCQMLKGSWMEAVQSEELRSICYLKIMDELTVDDAAEILFSSGWKWDDLKADLMKFVVKNFTKVRETPGFYQIMQNSTLYPNFAEILGEIHSSLIPSSQ</sequence>
<dbReference type="Gene3D" id="2.60.210.10">
    <property type="entry name" value="Apoptosis, Tumor Necrosis Factor Receptor Associated Protein 2, Chain A"/>
    <property type="match status" value="1"/>
</dbReference>
<dbReference type="Pfam" id="PF00651">
    <property type="entry name" value="BTB"/>
    <property type="match status" value="1"/>
</dbReference>
<dbReference type="InterPro" id="IPR008974">
    <property type="entry name" value="TRAF-like"/>
</dbReference>
<proteinExistence type="predicted"/>
<dbReference type="AlphaFoldDB" id="A0A9N9G341"/>
<accession>A0A9N9G341</accession>
<feature type="domain" description="BTB" evidence="1">
    <location>
        <begin position="165"/>
        <end position="228"/>
    </location>
</feature>
<dbReference type="InterPro" id="IPR000210">
    <property type="entry name" value="BTB/POZ_dom"/>
</dbReference>
<dbReference type="EMBL" id="CAJVPL010001498">
    <property type="protein sequence ID" value="CAG8573889.1"/>
    <property type="molecule type" value="Genomic_DNA"/>
</dbReference>
<organism evidence="2 3">
    <name type="scientific">Ambispora gerdemannii</name>
    <dbReference type="NCBI Taxonomy" id="144530"/>
    <lineage>
        <taxon>Eukaryota</taxon>
        <taxon>Fungi</taxon>
        <taxon>Fungi incertae sedis</taxon>
        <taxon>Mucoromycota</taxon>
        <taxon>Glomeromycotina</taxon>
        <taxon>Glomeromycetes</taxon>
        <taxon>Archaeosporales</taxon>
        <taxon>Ambisporaceae</taxon>
        <taxon>Ambispora</taxon>
    </lineage>
</organism>
<dbReference type="OrthoDB" id="6359816at2759"/>
<keyword evidence="3" id="KW-1185">Reference proteome</keyword>
<name>A0A9N9G341_9GLOM</name>
<evidence type="ECO:0000259" key="1">
    <source>
        <dbReference type="PROSITE" id="PS50097"/>
    </source>
</evidence>
<dbReference type="Proteomes" id="UP000789831">
    <property type="component" value="Unassembled WGS sequence"/>
</dbReference>
<dbReference type="Gene3D" id="3.30.710.10">
    <property type="entry name" value="Potassium Channel Kv1.1, Chain A"/>
    <property type="match status" value="1"/>
</dbReference>
<reference evidence="2" key="1">
    <citation type="submission" date="2021-06" db="EMBL/GenBank/DDBJ databases">
        <authorList>
            <person name="Kallberg Y."/>
            <person name="Tangrot J."/>
            <person name="Rosling A."/>
        </authorList>
    </citation>
    <scope>NUCLEOTIDE SEQUENCE</scope>
    <source>
        <strain evidence="2">MT106</strain>
    </source>
</reference>
<dbReference type="SUPFAM" id="SSF49599">
    <property type="entry name" value="TRAF domain-like"/>
    <property type="match status" value="1"/>
</dbReference>
<dbReference type="InterPro" id="IPR011333">
    <property type="entry name" value="SKP1/BTB/POZ_sf"/>
</dbReference>
<gene>
    <name evidence="2" type="ORF">AGERDE_LOCUS7778</name>
</gene>
<dbReference type="PANTHER" id="PTHR24413">
    <property type="entry name" value="SPECKLE-TYPE POZ PROTEIN"/>
    <property type="match status" value="1"/>
</dbReference>
<evidence type="ECO:0000313" key="2">
    <source>
        <dbReference type="EMBL" id="CAG8573889.1"/>
    </source>
</evidence>
<evidence type="ECO:0000313" key="3">
    <source>
        <dbReference type="Proteomes" id="UP000789831"/>
    </source>
</evidence>